<dbReference type="EMBL" id="NBII01000003">
    <property type="protein sequence ID" value="PAV21410.1"/>
    <property type="molecule type" value="Genomic_DNA"/>
</dbReference>
<name>A0A286UPB2_9AGAM</name>
<accession>A0A286UPB2</accession>
<dbReference type="AlphaFoldDB" id="A0A286UPB2"/>
<feature type="domain" description="F-box" evidence="1">
    <location>
        <begin position="23"/>
        <end position="72"/>
    </location>
</feature>
<dbReference type="STRING" id="2282107.A0A286UPB2"/>
<organism evidence="2 3">
    <name type="scientific">Pyrrhoderma noxium</name>
    <dbReference type="NCBI Taxonomy" id="2282107"/>
    <lineage>
        <taxon>Eukaryota</taxon>
        <taxon>Fungi</taxon>
        <taxon>Dikarya</taxon>
        <taxon>Basidiomycota</taxon>
        <taxon>Agaricomycotina</taxon>
        <taxon>Agaricomycetes</taxon>
        <taxon>Hymenochaetales</taxon>
        <taxon>Hymenochaetaceae</taxon>
        <taxon>Pyrrhoderma</taxon>
    </lineage>
</organism>
<evidence type="ECO:0000259" key="1">
    <source>
        <dbReference type="Pfam" id="PF12937"/>
    </source>
</evidence>
<dbReference type="Proteomes" id="UP000217199">
    <property type="component" value="Unassembled WGS sequence"/>
</dbReference>
<dbReference type="Gene3D" id="1.20.1280.50">
    <property type="match status" value="1"/>
</dbReference>
<keyword evidence="3" id="KW-1185">Reference proteome</keyword>
<dbReference type="InterPro" id="IPR001810">
    <property type="entry name" value="F-box_dom"/>
</dbReference>
<dbReference type="OrthoDB" id="2603857at2759"/>
<proteinExistence type="predicted"/>
<evidence type="ECO:0000313" key="2">
    <source>
        <dbReference type="EMBL" id="PAV21410.1"/>
    </source>
</evidence>
<dbReference type="InParanoid" id="A0A286UPB2"/>
<reference evidence="2 3" key="1">
    <citation type="journal article" date="2017" name="Mol. Ecol.">
        <title>Comparative and population genomic landscape of Phellinus noxius: A hypervariable fungus causing root rot in trees.</title>
        <authorList>
            <person name="Chung C.L."/>
            <person name="Lee T.J."/>
            <person name="Akiba M."/>
            <person name="Lee H.H."/>
            <person name="Kuo T.H."/>
            <person name="Liu D."/>
            <person name="Ke H.M."/>
            <person name="Yokoi T."/>
            <person name="Roa M.B."/>
            <person name="Lu M.J."/>
            <person name="Chang Y.Y."/>
            <person name="Ann P.J."/>
            <person name="Tsai J.N."/>
            <person name="Chen C.Y."/>
            <person name="Tzean S.S."/>
            <person name="Ota Y."/>
            <person name="Hattori T."/>
            <person name="Sahashi N."/>
            <person name="Liou R.F."/>
            <person name="Kikuchi T."/>
            <person name="Tsai I.J."/>
        </authorList>
    </citation>
    <scope>NUCLEOTIDE SEQUENCE [LARGE SCALE GENOMIC DNA]</scope>
    <source>
        <strain evidence="2 3">FFPRI411160</strain>
    </source>
</reference>
<dbReference type="Pfam" id="PF12937">
    <property type="entry name" value="F-box-like"/>
    <property type="match status" value="1"/>
</dbReference>
<sequence>MSSGYIWQPTESTNRSLKFPKVIDGLPDELLVEIIKWSLDDPDTSPGILRISLLNRRFRFIALNTPSLWTKVPRIGGEFYKSFIKRSKGRPLDVTIKIKESYNPYEIEELDSILSSTSTERWRTVIILCAREYIITNEKFVEQRISPLTALHKLRKLKLPSLETLRYSLYGPVAVSYSCFYESEGSLQVTRDWEAPKLKNMTIEGLIPFPFAKTMDSITDVTINVDGAYTEDIQFVNRTTNHFLISVPSIKSLRLIVTSPIVDKNVYDDLPVGYRKNRIDSNSRTSSADGDDNYPTQVANESKLTHDSLYEHLTMGEDIYTSENIDNEAKRLAERNDIKLVNRLENVAMDSLCFIPARLDKLKYLEFDLDPLYDIYNLIPAYLRLSTPNVEELVFKINIPRGKRVYTLGSKTKWGGFTIEDVNLVLKYLLLNNKQHIFSGSRLPNLKHLFISVDECNDYSRGGTKCLKCLLNLSRT</sequence>
<comment type="caution">
    <text evidence="2">The sequence shown here is derived from an EMBL/GenBank/DDBJ whole genome shotgun (WGS) entry which is preliminary data.</text>
</comment>
<protein>
    <recommendedName>
        <fullName evidence="1">F-box domain-containing protein</fullName>
    </recommendedName>
</protein>
<gene>
    <name evidence="2" type="ORF">PNOK_0403700</name>
</gene>
<evidence type="ECO:0000313" key="3">
    <source>
        <dbReference type="Proteomes" id="UP000217199"/>
    </source>
</evidence>